<keyword evidence="4" id="KW-1185">Reference proteome</keyword>
<protein>
    <submittedName>
        <fullName evidence="3">Uncharacterized protein</fullName>
    </submittedName>
</protein>
<name>A0AA88YM77_PINIB</name>
<evidence type="ECO:0000313" key="4">
    <source>
        <dbReference type="Proteomes" id="UP001186944"/>
    </source>
</evidence>
<evidence type="ECO:0000256" key="2">
    <source>
        <dbReference type="SAM" id="MobiDB-lite"/>
    </source>
</evidence>
<reference evidence="3" key="1">
    <citation type="submission" date="2019-08" db="EMBL/GenBank/DDBJ databases">
        <title>The improved chromosome-level genome for the pearl oyster Pinctada fucata martensii using PacBio sequencing and Hi-C.</title>
        <authorList>
            <person name="Zheng Z."/>
        </authorList>
    </citation>
    <scope>NUCLEOTIDE SEQUENCE</scope>
    <source>
        <strain evidence="3">ZZ-2019</strain>
        <tissue evidence="3">Adductor muscle</tissue>
    </source>
</reference>
<feature type="coiled-coil region" evidence="1">
    <location>
        <begin position="82"/>
        <end position="186"/>
    </location>
</feature>
<evidence type="ECO:0000313" key="3">
    <source>
        <dbReference type="EMBL" id="KAK3101469.1"/>
    </source>
</evidence>
<proteinExistence type="predicted"/>
<keyword evidence="1" id="KW-0175">Coiled coil</keyword>
<comment type="caution">
    <text evidence="3">The sequence shown here is derived from an EMBL/GenBank/DDBJ whole genome shotgun (WGS) entry which is preliminary data.</text>
</comment>
<accession>A0AA88YM77</accession>
<dbReference type="EMBL" id="VSWD01000005">
    <property type="protein sequence ID" value="KAK3101469.1"/>
    <property type="molecule type" value="Genomic_DNA"/>
</dbReference>
<organism evidence="3 4">
    <name type="scientific">Pinctada imbricata</name>
    <name type="common">Atlantic pearl-oyster</name>
    <name type="synonym">Pinctada martensii</name>
    <dbReference type="NCBI Taxonomy" id="66713"/>
    <lineage>
        <taxon>Eukaryota</taxon>
        <taxon>Metazoa</taxon>
        <taxon>Spiralia</taxon>
        <taxon>Lophotrochozoa</taxon>
        <taxon>Mollusca</taxon>
        <taxon>Bivalvia</taxon>
        <taxon>Autobranchia</taxon>
        <taxon>Pteriomorphia</taxon>
        <taxon>Pterioida</taxon>
        <taxon>Pterioidea</taxon>
        <taxon>Pteriidae</taxon>
        <taxon>Pinctada</taxon>
    </lineage>
</organism>
<gene>
    <name evidence="3" type="ORF">FSP39_003830</name>
</gene>
<feature type="region of interest" description="Disordered" evidence="2">
    <location>
        <begin position="17"/>
        <end position="51"/>
    </location>
</feature>
<dbReference type="Proteomes" id="UP001186944">
    <property type="component" value="Unassembled WGS sequence"/>
</dbReference>
<feature type="compositionally biased region" description="Basic and acidic residues" evidence="2">
    <location>
        <begin position="17"/>
        <end position="39"/>
    </location>
</feature>
<sequence length="338" mass="39274">MSADNYRSEKSFIDLKDIPEDVKSQKATDKPPPFKRDRVSSSGRSDTDEPVLLRSDLDEIKKALDTALKSMVSRQDIEEIVKKAMKESAEEIKKEIKAELKSEIEAEMKKSTENQISSLKTEYTNQMQEVKSDLQRRCANLDEKCAGSNLDVHALQEKFNKQESYLREIQQKLNECEKENKKIKEMANFNQQYSQKNNVKVIHWAEKRNENLRNEFCEIVQNKAGITVNPSDILAIHRVPHSDRARNGARPVIIKFISSDARIAVLRHRKVLKPSFTMIDHLTPLNLDLLQRLQRHPKIESSWYFNTRIYAYDSQGTKHKFDIGDDIDFKLRRVPTVD</sequence>
<evidence type="ECO:0000256" key="1">
    <source>
        <dbReference type="SAM" id="Coils"/>
    </source>
</evidence>
<dbReference type="AlphaFoldDB" id="A0AA88YM77"/>